<dbReference type="Proteomes" id="UP000315925">
    <property type="component" value="Chromosome"/>
</dbReference>
<keyword evidence="5" id="KW-1185">Reference proteome</keyword>
<dbReference type="EMBL" id="JQNX01000001">
    <property type="protein sequence ID" value="KIE59494.1"/>
    <property type="molecule type" value="Genomic_DNA"/>
</dbReference>
<feature type="region of interest" description="Disordered" evidence="1">
    <location>
        <begin position="89"/>
        <end position="108"/>
    </location>
</feature>
<gene>
    <name evidence="3" type="ORF">A946_02200</name>
    <name evidence="4" type="ORF">kam1_1279</name>
</gene>
<keyword evidence="2" id="KW-0472">Membrane</keyword>
<feature type="transmembrane region" description="Helical" evidence="2">
    <location>
        <begin position="6"/>
        <end position="26"/>
    </location>
</feature>
<reference evidence="4" key="2">
    <citation type="journal article" date="2019" name="BMC Genomics">
        <title>Complete genome sequence analysis of the thermoacidophilic verrucomicrobial methanotroph 'Candidatus Methylacidiphilum kamchatkense' strain Kam1 and comparison with its closest relatives.</title>
        <authorList>
            <person name="Kruse T."/>
            <person name="Ratnadevi C.M."/>
            <person name="Erikstad H.A."/>
            <person name="Birkeland N.K."/>
        </authorList>
    </citation>
    <scope>NUCLEOTIDE SEQUENCE</scope>
    <source>
        <strain evidence="4">Kam1</strain>
    </source>
</reference>
<evidence type="ECO:0000313" key="4">
    <source>
        <dbReference type="EMBL" id="QDQ42505.1"/>
    </source>
</evidence>
<reference evidence="6" key="3">
    <citation type="submission" date="2019-03" db="EMBL/GenBank/DDBJ databases">
        <title>Complete genome of Methylacidiphilum kamchatkense Kam1.</title>
        <authorList>
            <person name="Kruse T."/>
            <person name="Murarilal Ratnadevi C."/>
            <person name="Erikstad H.-A."/>
            <person name="Birkeland N.-K."/>
        </authorList>
    </citation>
    <scope>NUCLEOTIDE SEQUENCE [LARGE SCALE GENOMIC DNA]</scope>
    <source>
        <strain evidence="6">kam1</strain>
    </source>
</reference>
<protein>
    <recommendedName>
        <fullName evidence="7">Chromosome partition protein Smc</fullName>
    </recommendedName>
</protein>
<dbReference type="AlphaFoldDB" id="A0A0C1UT70"/>
<keyword evidence="2" id="KW-1133">Transmembrane helix</keyword>
<evidence type="ECO:0000313" key="5">
    <source>
        <dbReference type="Proteomes" id="UP000031594"/>
    </source>
</evidence>
<dbReference type="RefSeq" id="WP_039720748.1">
    <property type="nucleotide sequence ID" value="NZ_CP037899.1"/>
</dbReference>
<dbReference type="STRING" id="1202785.A946_02200"/>
<evidence type="ECO:0000256" key="2">
    <source>
        <dbReference type="SAM" id="Phobius"/>
    </source>
</evidence>
<dbReference type="OrthoDB" id="187690at2"/>
<keyword evidence="2" id="KW-0812">Transmembrane</keyword>
<proteinExistence type="predicted"/>
<evidence type="ECO:0000256" key="1">
    <source>
        <dbReference type="SAM" id="MobiDB-lite"/>
    </source>
</evidence>
<organism evidence="4 6">
    <name type="scientific">Methylacidiphilum kamchatkense Kam1</name>
    <dbReference type="NCBI Taxonomy" id="1202785"/>
    <lineage>
        <taxon>Bacteria</taxon>
        <taxon>Pseudomonadati</taxon>
        <taxon>Verrucomicrobiota</taxon>
        <taxon>Methylacidiphilae</taxon>
        <taxon>Methylacidiphilales</taxon>
        <taxon>Methylacidiphilaceae</taxon>
        <taxon>Methylacidiphilum (ex Ratnadevi et al. 2023)</taxon>
    </lineage>
</organism>
<evidence type="ECO:0000313" key="3">
    <source>
        <dbReference type="EMBL" id="KIE59494.1"/>
    </source>
</evidence>
<accession>A0A0C1UT70</accession>
<evidence type="ECO:0008006" key="7">
    <source>
        <dbReference type="Google" id="ProtNLM"/>
    </source>
</evidence>
<reference evidence="3 5" key="1">
    <citation type="submission" date="2014-08" db="EMBL/GenBank/DDBJ databases">
        <title>Methylacidiphilum kamchatkense strain Kam1 draft genome sequence.</title>
        <authorList>
            <person name="Birkeland N.-K."/>
            <person name="Erikstad H.A."/>
        </authorList>
    </citation>
    <scope>NUCLEOTIDE SEQUENCE [LARGE SCALE GENOMIC DNA]</scope>
    <source>
        <strain evidence="3 5">Kam1</strain>
    </source>
</reference>
<dbReference type="Proteomes" id="UP000031594">
    <property type="component" value="Unassembled WGS sequence"/>
</dbReference>
<dbReference type="EMBL" id="CP037899">
    <property type="protein sequence ID" value="QDQ42505.1"/>
    <property type="molecule type" value="Genomic_DNA"/>
</dbReference>
<dbReference type="Gene3D" id="1.10.287.1490">
    <property type="match status" value="1"/>
</dbReference>
<sequence length="248" mass="27669">MFIGRFLSVVVFVGVVVSAVFGLLIVKQKNQFKAEYARTSEELKKTSEQLEESKVLLERTSKHLEEVKAELAQERERAQKLDNDLKETQSQLADLQQKSESSSSLANQHKSELDALTAKLEEEKKANQEASEKIENLVKEKLALEDSIARLTNELNKFKQASPAVARAVSMRTGIRGKVVSVNRNWNFVVLNIGEKDGLVENGELEVFRNKQFLGKIKIVSTEPSTAVADIVMDSLKGNIQPGDDVLN</sequence>
<name>A0A0C1UT70_9BACT</name>
<dbReference type="KEGG" id="mkc:kam1_1279"/>
<evidence type="ECO:0000313" key="6">
    <source>
        <dbReference type="Proteomes" id="UP000315925"/>
    </source>
</evidence>